<sequence>MKLRHLLFPAIFIAGVISYTVNSTAIKPRPPYFFLAGDSTVARAYGWGDGFFRNVKVSADGKNYGVWGSTTETFRADKYWERLLEQVAKKRKEHHLPVVMMQFGHWHHEKHDNGFTINRYRADLMKMTVEVLARGGIAIVLTPLPHRDYWGLRIEKSEEFEDLRRAALEVGNFGAKTIDLNREAIDYFNSIGEGLARKYSYAAGDTTHLNEMGAKVFGRMVADLLVRRVPELSPYIQRQRGVSTRIWAGQFTNGEEVTGPFNDDMGPDLPPMDVETTHHLEL</sequence>
<keyword evidence="2" id="KW-0732">Signal</keyword>
<protein>
    <submittedName>
        <fullName evidence="3">GDSL-like Lipase/Acylhydrolase</fullName>
    </submittedName>
</protein>
<comment type="caution">
    <text evidence="3">The sequence shown here is derived from an EMBL/GenBank/DDBJ whole genome shotgun (WGS) entry which is preliminary data.</text>
</comment>
<dbReference type="PANTHER" id="PTHR43695:SF2">
    <property type="entry name" value="PUTATIVE (AFU_ORTHOLOGUE AFUA_2G17250)-RELATED"/>
    <property type="match status" value="1"/>
</dbReference>
<feature type="chain" id="PRO_5040284355" evidence="2">
    <location>
        <begin position="19"/>
        <end position="282"/>
    </location>
</feature>
<dbReference type="AlphaFoldDB" id="A0A9P9IQK7"/>
<dbReference type="Proteomes" id="UP000738349">
    <property type="component" value="Unassembled WGS sequence"/>
</dbReference>
<organism evidence="3 4">
    <name type="scientific">Dactylonectria macrodidyma</name>
    <dbReference type="NCBI Taxonomy" id="307937"/>
    <lineage>
        <taxon>Eukaryota</taxon>
        <taxon>Fungi</taxon>
        <taxon>Dikarya</taxon>
        <taxon>Ascomycota</taxon>
        <taxon>Pezizomycotina</taxon>
        <taxon>Sordariomycetes</taxon>
        <taxon>Hypocreomycetidae</taxon>
        <taxon>Hypocreales</taxon>
        <taxon>Nectriaceae</taxon>
        <taxon>Dactylonectria</taxon>
    </lineage>
</organism>
<reference evidence="3" key="1">
    <citation type="journal article" date="2021" name="Nat. Commun.">
        <title>Genetic determinants of endophytism in the Arabidopsis root mycobiome.</title>
        <authorList>
            <person name="Mesny F."/>
            <person name="Miyauchi S."/>
            <person name="Thiergart T."/>
            <person name="Pickel B."/>
            <person name="Atanasova L."/>
            <person name="Karlsson M."/>
            <person name="Huettel B."/>
            <person name="Barry K.W."/>
            <person name="Haridas S."/>
            <person name="Chen C."/>
            <person name="Bauer D."/>
            <person name="Andreopoulos W."/>
            <person name="Pangilinan J."/>
            <person name="LaButti K."/>
            <person name="Riley R."/>
            <person name="Lipzen A."/>
            <person name="Clum A."/>
            <person name="Drula E."/>
            <person name="Henrissat B."/>
            <person name="Kohler A."/>
            <person name="Grigoriev I.V."/>
            <person name="Martin F.M."/>
            <person name="Hacquard S."/>
        </authorList>
    </citation>
    <scope>NUCLEOTIDE SEQUENCE</scope>
    <source>
        <strain evidence="3">MPI-CAGE-AT-0147</strain>
    </source>
</reference>
<dbReference type="GO" id="GO:0016787">
    <property type="term" value="F:hydrolase activity"/>
    <property type="evidence" value="ECO:0007669"/>
    <property type="project" value="InterPro"/>
</dbReference>
<gene>
    <name evidence="3" type="ORF">EDB81DRAFT_860416</name>
</gene>
<accession>A0A9P9IQK7</accession>
<evidence type="ECO:0000313" key="4">
    <source>
        <dbReference type="Proteomes" id="UP000738349"/>
    </source>
</evidence>
<name>A0A9P9IQK7_9HYPO</name>
<feature type="signal peptide" evidence="2">
    <location>
        <begin position="1"/>
        <end position="18"/>
    </location>
</feature>
<dbReference type="SUPFAM" id="SSF52266">
    <property type="entry name" value="SGNH hydrolase"/>
    <property type="match status" value="1"/>
</dbReference>
<dbReference type="InterPro" id="IPR036514">
    <property type="entry name" value="SGNH_hydro_sf"/>
</dbReference>
<dbReference type="InterPro" id="IPR037459">
    <property type="entry name" value="RhgT-like"/>
</dbReference>
<dbReference type="PANTHER" id="PTHR43695">
    <property type="entry name" value="PUTATIVE (AFU_ORTHOLOGUE AFUA_2G17250)-RELATED"/>
    <property type="match status" value="1"/>
</dbReference>
<keyword evidence="4" id="KW-1185">Reference proteome</keyword>
<evidence type="ECO:0000256" key="2">
    <source>
        <dbReference type="SAM" id="SignalP"/>
    </source>
</evidence>
<feature type="region of interest" description="Disordered" evidence="1">
    <location>
        <begin position="257"/>
        <end position="282"/>
    </location>
</feature>
<dbReference type="Gene3D" id="3.40.50.1110">
    <property type="entry name" value="SGNH hydrolase"/>
    <property type="match status" value="1"/>
</dbReference>
<proteinExistence type="predicted"/>
<evidence type="ECO:0000256" key="1">
    <source>
        <dbReference type="SAM" id="MobiDB-lite"/>
    </source>
</evidence>
<dbReference type="OrthoDB" id="5041285at2759"/>
<evidence type="ECO:0000313" key="3">
    <source>
        <dbReference type="EMBL" id="KAH7127595.1"/>
    </source>
</evidence>
<dbReference type="EMBL" id="JAGMUV010000019">
    <property type="protein sequence ID" value="KAH7127595.1"/>
    <property type="molecule type" value="Genomic_DNA"/>
</dbReference>